<protein>
    <submittedName>
        <fullName evidence="4">Magnesium chelatase family protein</fullName>
    </submittedName>
</protein>
<dbReference type="PANTHER" id="PTHR32039:SF7">
    <property type="entry name" value="COMPETENCE PROTEIN COMM"/>
    <property type="match status" value="1"/>
</dbReference>
<dbReference type="InterPro" id="IPR045006">
    <property type="entry name" value="CHLI-like"/>
</dbReference>
<evidence type="ECO:0000256" key="2">
    <source>
        <dbReference type="SAM" id="MobiDB-lite"/>
    </source>
</evidence>
<dbReference type="InterPro" id="IPR003593">
    <property type="entry name" value="AAA+_ATPase"/>
</dbReference>
<evidence type="ECO:0000313" key="5">
    <source>
        <dbReference type="Proteomes" id="UP000198601"/>
    </source>
</evidence>
<dbReference type="EMBL" id="FMTT01000039">
    <property type="protein sequence ID" value="SCW74685.1"/>
    <property type="molecule type" value="Genomic_DNA"/>
</dbReference>
<dbReference type="InterPro" id="IPR025158">
    <property type="entry name" value="Mg_chelat-rel_C"/>
</dbReference>
<dbReference type="SUPFAM" id="SSF54211">
    <property type="entry name" value="Ribosomal protein S5 domain 2-like"/>
    <property type="match status" value="1"/>
</dbReference>
<dbReference type="STRING" id="624147.SAMN04487970_103913"/>
<keyword evidence="5" id="KW-1185">Reference proteome</keyword>
<sequence length="546" mass="59343">MNRHGKVCLFMYGKVVSACLHGVDGKLVEVEVDLSNGLPQMMIVGLPDVAIKESMERVRAAIKNCGFTFPLQRITVNLAPADLRKEGSAFDLAIALGILKTSGQLPDEALNDTLIIGELALDGSVRSVPGVLSMIATAREQGIARVIVSTENAEEAAWIGGCDIRCVRHLGQFRRSEGNAEAAVAGGAEELNAGSMGSLAGSGVSSRPKTAASRETRKTEEDYADVNGQLHVKRALMISAAGMHNFILIGPPGTGKTMLAKRLPTILPPMSDSESLDVTKIYSASGKFADRRQLIRERPFRMPHHTISAGGLVGGGGIPKPGEVSLAHRGVLFLDELPEFSRVALEVLRQPMEDRFVTIGRARAVYRFPAHFLLASSMNPCPCGYWGAASDQQGCVCSPLKISRYRAKISGPLLDRIDLHVEVPRIEYKDLRGSQQPLSSAEMRAAVERAHEIQKRRYAEAGIMFNSELNGKKLREHVKLDLPSSQLLERSFAALGLSVRAHDRILKIARTIADLEGQSEIRADHVAEALQYRVLDKKINPQPLFG</sequence>
<name>A0A1G4T1K8_9BACL</name>
<feature type="compositionally biased region" description="Basic and acidic residues" evidence="2">
    <location>
        <begin position="212"/>
        <end position="221"/>
    </location>
</feature>
<dbReference type="CDD" id="cd00009">
    <property type="entry name" value="AAA"/>
    <property type="match status" value="1"/>
</dbReference>
<dbReference type="InterPro" id="IPR014721">
    <property type="entry name" value="Ribsml_uS5_D2-typ_fold_subgr"/>
</dbReference>
<proteinExistence type="inferred from homology"/>
<comment type="similarity">
    <text evidence="1">Belongs to the Mg-chelatase subunits D/I family. ComM subfamily.</text>
</comment>
<dbReference type="NCBIfam" id="TIGR00368">
    <property type="entry name" value="YifB family Mg chelatase-like AAA ATPase"/>
    <property type="match status" value="1"/>
</dbReference>
<dbReference type="Gene3D" id="3.40.50.300">
    <property type="entry name" value="P-loop containing nucleotide triphosphate hydrolases"/>
    <property type="match status" value="1"/>
</dbReference>
<reference evidence="5" key="1">
    <citation type="submission" date="2016-10" db="EMBL/GenBank/DDBJ databases">
        <authorList>
            <person name="Varghese N."/>
            <person name="Submissions S."/>
        </authorList>
    </citation>
    <scope>NUCLEOTIDE SEQUENCE [LARGE SCALE GENOMIC DNA]</scope>
    <source>
        <strain evidence="5">CGMCC 1.8946</strain>
    </source>
</reference>
<organism evidence="4 5">
    <name type="scientific">Paenibacillus tianmuensis</name>
    <dbReference type="NCBI Taxonomy" id="624147"/>
    <lineage>
        <taxon>Bacteria</taxon>
        <taxon>Bacillati</taxon>
        <taxon>Bacillota</taxon>
        <taxon>Bacilli</taxon>
        <taxon>Bacillales</taxon>
        <taxon>Paenibacillaceae</taxon>
        <taxon>Paenibacillus</taxon>
    </lineage>
</organism>
<accession>A0A1G4T1K8</accession>
<feature type="region of interest" description="Disordered" evidence="2">
    <location>
        <begin position="196"/>
        <end position="222"/>
    </location>
</feature>
<dbReference type="GO" id="GO:0005524">
    <property type="term" value="F:ATP binding"/>
    <property type="evidence" value="ECO:0007669"/>
    <property type="project" value="InterPro"/>
</dbReference>
<dbReference type="InterPro" id="IPR004482">
    <property type="entry name" value="Mg_chelat-rel"/>
</dbReference>
<evidence type="ECO:0000259" key="3">
    <source>
        <dbReference type="SMART" id="SM00382"/>
    </source>
</evidence>
<dbReference type="PANTHER" id="PTHR32039">
    <property type="entry name" value="MAGNESIUM-CHELATASE SUBUNIT CHLI"/>
    <property type="match status" value="1"/>
</dbReference>
<dbReference type="Proteomes" id="UP000198601">
    <property type="component" value="Unassembled WGS sequence"/>
</dbReference>
<dbReference type="InterPro" id="IPR027417">
    <property type="entry name" value="P-loop_NTPase"/>
</dbReference>
<evidence type="ECO:0000256" key="1">
    <source>
        <dbReference type="ARBA" id="ARBA00006354"/>
    </source>
</evidence>
<dbReference type="AlphaFoldDB" id="A0A1G4T1K8"/>
<dbReference type="InterPro" id="IPR000523">
    <property type="entry name" value="Mg_chelatse_chII-like_cat_dom"/>
</dbReference>
<dbReference type="Pfam" id="PF13541">
    <property type="entry name" value="ChlI"/>
    <property type="match status" value="1"/>
</dbReference>
<evidence type="ECO:0000313" key="4">
    <source>
        <dbReference type="EMBL" id="SCW74685.1"/>
    </source>
</evidence>
<dbReference type="Pfam" id="PF13335">
    <property type="entry name" value="Mg_chelatase_C"/>
    <property type="match status" value="1"/>
</dbReference>
<dbReference type="Gene3D" id="3.30.230.10">
    <property type="match status" value="1"/>
</dbReference>
<dbReference type="SMART" id="SM00382">
    <property type="entry name" value="AAA"/>
    <property type="match status" value="1"/>
</dbReference>
<dbReference type="Pfam" id="PF01078">
    <property type="entry name" value="Mg_chelatase"/>
    <property type="match status" value="1"/>
</dbReference>
<dbReference type="InterPro" id="IPR020568">
    <property type="entry name" value="Ribosomal_Su5_D2-typ_SF"/>
</dbReference>
<dbReference type="SUPFAM" id="SSF52540">
    <property type="entry name" value="P-loop containing nucleoside triphosphate hydrolases"/>
    <property type="match status" value="1"/>
</dbReference>
<gene>
    <name evidence="4" type="ORF">SAMN04487970_103913</name>
</gene>
<feature type="domain" description="AAA+ ATPase" evidence="3">
    <location>
        <begin position="242"/>
        <end position="427"/>
    </location>
</feature>